<dbReference type="KEGG" id="aca:ACP_0413"/>
<dbReference type="HOGENOM" id="CLU_1369633_0_0_0"/>
<accession>C1FA32</accession>
<proteinExistence type="predicted"/>
<dbReference type="AlphaFoldDB" id="C1FA32"/>
<evidence type="ECO:0000313" key="2">
    <source>
        <dbReference type="EMBL" id="ACO32628.1"/>
    </source>
</evidence>
<feature type="compositionally biased region" description="Low complexity" evidence="1">
    <location>
        <begin position="54"/>
        <end position="68"/>
    </location>
</feature>
<evidence type="ECO:0000256" key="1">
    <source>
        <dbReference type="SAM" id="MobiDB-lite"/>
    </source>
</evidence>
<dbReference type="Proteomes" id="UP000002207">
    <property type="component" value="Chromosome"/>
</dbReference>
<protein>
    <submittedName>
        <fullName evidence="2">Uncharacterized protein</fullName>
    </submittedName>
</protein>
<dbReference type="STRING" id="240015.ACP_0413"/>
<evidence type="ECO:0000313" key="3">
    <source>
        <dbReference type="Proteomes" id="UP000002207"/>
    </source>
</evidence>
<feature type="compositionally biased region" description="Basic and acidic residues" evidence="1">
    <location>
        <begin position="1"/>
        <end position="37"/>
    </location>
</feature>
<dbReference type="eggNOG" id="ENOG502ZMZ1">
    <property type="taxonomic scope" value="Bacteria"/>
</dbReference>
<reference evidence="2 3" key="1">
    <citation type="journal article" date="2009" name="Appl. Environ. Microbiol.">
        <title>Three genomes from the phylum Acidobacteria provide insight into the lifestyles of these microorganisms in soils.</title>
        <authorList>
            <person name="Ward N.L."/>
            <person name="Challacombe J.F."/>
            <person name="Janssen P.H."/>
            <person name="Henrissat B."/>
            <person name="Coutinho P.M."/>
            <person name="Wu M."/>
            <person name="Xie G."/>
            <person name="Haft D.H."/>
            <person name="Sait M."/>
            <person name="Badger J."/>
            <person name="Barabote R.D."/>
            <person name="Bradley B."/>
            <person name="Brettin T.S."/>
            <person name="Brinkac L.M."/>
            <person name="Bruce D."/>
            <person name="Creasy T."/>
            <person name="Daugherty S.C."/>
            <person name="Davidsen T.M."/>
            <person name="DeBoy R.T."/>
            <person name="Detter J.C."/>
            <person name="Dodson R.J."/>
            <person name="Durkin A.S."/>
            <person name="Ganapathy A."/>
            <person name="Gwinn-Giglio M."/>
            <person name="Han C.S."/>
            <person name="Khouri H."/>
            <person name="Kiss H."/>
            <person name="Kothari S.P."/>
            <person name="Madupu R."/>
            <person name="Nelson K.E."/>
            <person name="Nelson W.C."/>
            <person name="Paulsen I."/>
            <person name="Penn K."/>
            <person name="Ren Q."/>
            <person name="Rosovitz M.J."/>
            <person name="Selengut J.D."/>
            <person name="Shrivastava S."/>
            <person name="Sullivan S.A."/>
            <person name="Tapia R."/>
            <person name="Thompson L.S."/>
            <person name="Watkins K.L."/>
            <person name="Yang Q."/>
            <person name="Yu C."/>
            <person name="Zafar N."/>
            <person name="Zhou L."/>
            <person name="Kuske C.R."/>
        </authorList>
    </citation>
    <scope>NUCLEOTIDE SEQUENCE [LARGE SCALE GENOMIC DNA]</scope>
    <source>
        <strain evidence="3">ATCC 51196 / DSM 11244 / BCRC 80197 / JCM 7670 / NBRC 15755 / NCIMB 13165 / 161</strain>
    </source>
</reference>
<organism evidence="2 3">
    <name type="scientific">Acidobacterium capsulatum (strain ATCC 51196 / DSM 11244 / BCRC 80197 / JCM 7670 / NBRC 15755 / NCIMB 13165 / 161)</name>
    <dbReference type="NCBI Taxonomy" id="240015"/>
    <lineage>
        <taxon>Bacteria</taxon>
        <taxon>Pseudomonadati</taxon>
        <taxon>Acidobacteriota</taxon>
        <taxon>Terriglobia</taxon>
        <taxon>Terriglobales</taxon>
        <taxon>Acidobacteriaceae</taxon>
        <taxon>Acidobacterium</taxon>
    </lineage>
</organism>
<dbReference type="EMBL" id="CP001472">
    <property type="protein sequence ID" value="ACO32628.1"/>
    <property type="molecule type" value="Genomic_DNA"/>
</dbReference>
<name>C1FA32_ACIC5</name>
<gene>
    <name evidence="2" type="ordered locus">ACP_0413</name>
</gene>
<keyword evidence="3" id="KW-1185">Reference proteome</keyword>
<dbReference type="InParanoid" id="C1FA32"/>
<sequence>MAGRPGDADGSLRRADRASRGLHRERQRGSEQRDDRRVHGRIPQGSRDGVDLLSGPSASGSGRNSGAGLIDVVRDREGVRMALEVLFEEDFARALLDRRSPNASDRERARMESAIPARVLSPGYFRWAEHLLRLDAEREAGIPLDAAKLTAYETDGLLDVKRMRQEFQHRHPACGSCGERLESRLQPECHQCHAKFRRN</sequence>
<feature type="region of interest" description="Disordered" evidence="1">
    <location>
        <begin position="1"/>
        <end position="68"/>
    </location>
</feature>